<protein>
    <submittedName>
        <fullName evidence="2">Uncharacterized protein</fullName>
    </submittedName>
</protein>
<sequence>MSIRRLRRATRGRARYRACALRRVGGHRVEKRRLTRGGAPLDRRTQTTAARRKPMNADHVEHAPATQPQHPKQHAPVSSCPLPLLLALVRVVSPIGEGPPEGIGSQLE</sequence>
<comment type="caution">
    <text evidence="2">The sequence shown here is derived from an EMBL/GenBank/DDBJ whole genome shotgun (WGS) entry which is preliminary data.</text>
</comment>
<reference evidence="2 3" key="1">
    <citation type="journal article" date="2019" name="Commun. Biol.">
        <title>The bagworm genome reveals a unique fibroin gene that provides high tensile strength.</title>
        <authorList>
            <person name="Kono N."/>
            <person name="Nakamura H."/>
            <person name="Ohtoshi R."/>
            <person name="Tomita M."/>
            <person name="Numata K."/>
            <person name="Arakawa K."/>
        </authorList>
    </citation>
    <scope>NUCLEOTIDE SEQUENCE [LARGE SCALE GENOMIC DNA]</scope>
</reference>
<gene>
    <name evidence="2" type="ORF">EVAR_90132_1</name>
</gene>
<proteinExistence type="predicted"/>
<evidence type="ECO:0000313" key="3">
    <source>
        <dbReference type="Proteomes" id="UP000299102"/>
    </source>
</evidence>
<feature type="region of interest" description="Disordered" evidence="1">
    <location>
        <begin position="35"/>
        <end position="78"/>
    </location>
</feature>
<accession>A0A4C1ZYN2</accession>
<dbReference type="EMBL" id="BGZK01002391">
    <property type="protein sequence ID" value="GBP93566.1"/>
    <property type="molecule type" value="Genomic_DNA"/>
</dbReference>
<dbReference type="Proteomes" id="UP000299102">
    <property type="component" value="Unassembled WGS sequence"/>
</dbReference>
<evidence type="ECO:0000256" key="1">
    <source>
        <dbReference type="SAM" id="MobiDB-lite"/>
    </source>
</evidence>
<dbReference type="AlphaFoldDB" id="A0A4C1ZYN2"/>
<organism evidence="2 3">
    <name type="scientific">Eumeta variegata</name>
    <name type="common">Bagworm moth</name>
    <name type="synonym">Eumeta japonica</name>
    <dbReference type="NCBI Taxonomy" id="151549"/>
    <lineage>
        <taxon>Eukaryota</taxon>
        <taxon>Metazoa</taxon>
        <taxon>Ecdysozoa</taxon>
        <taxon>Arthropoda</taxon>
        <taxon>Hexapoda</taxon>
        <taxon>Insecta</taxon>
        <taxon>Pterygota</taxon>
        <taxon>Neoptera</taxon>
        <taxon>Endopterygota</taxon>
        <taxon>Lepidoptera</taxon>
        <taxon>Glossata</taxon>
        <taxon>Ditrysia</taxon>
        <taxon>Tineoidea</taxon>
        <taxon>Psychidae</taxon>
        <taxon>Oiketicinae</taxon>
        <taxon>Eumeta</taxon>
    </lineage>
</organism>
<name>A0A4C1ZYN2_EUMVA</name>
<keyword evidence="3" id="KW-1185">Reference proteome</keyword>
<evidence type="ECO:0000313" key="2">
    <source>
        <dbReference type="EMBL" id="GBP93566.1"/>
    </source>
</evidence>